<dbReference type="OrthoDB" id="10363726at2759"/>
<evidence type="ECO:0000313" key="2">
    <source>
        <dbReference type="EMBL" id="KMZ89672.1"/>
    </source>
</evidence>
<protein>
    <submittedName>
        <fullName evidence="2">Uncharacterized protein</fullName>
    </submittedName>
</protein>
<feature type="compositionally biased region" description="Basic residues" evidence="1">
    <location>
        <begin position="14"/>
        <end position="23"/>
    </location>
</feature>
<organism evidence="2 3">
    <name type="scientific">Plasmodium vivax Mauritania I</name>
    <dbReference type="NCBI Taxonomy" id="1035515"/>
    <lineage>
        <taxon>Eukaryota</taxon>
        <taxon>Sar</taxon>
        <taxon>Alveolata</taxon>
        <taxon>Apicomplexa</taxon>
        <taxon>Aconoidasida</taxon>
        <taxon>Haemosporida</taxon>
        <taxon>Plasmodiidae</taxon>
        <taxon>Plasmodium</taxon>
        <taxon>Plasmodium (Plasmodium)</taxon>
    </lineage>
</organism>
<dbReference type="Pfam" id="PF12420">
    <property type="entry name" value="DUF3671"/>
    <property type="match status" value="1"/>
</dbReference>
<reference evidence="2 3" key="1">
    <citation type="submission" date="2011-08" db="EMBL/GenBank/DDBJ databases">
        <title>The Genome Sequence of Plasmodium vivax Mauritania I.</title>
        <authorList>
            <consortium name="The Broad Institute Genome Sequencing Platform"/>
            <consortium name="The Broad Institute Genome Sequencing Center for Infectious Disease"/>
            <person name="Neafsey D."/>
            <person name="Carlton J."/>
            <person name="Barnwell J."/>
            <person name="Collins W."/>
            <person name="Escalante A."/>
            <person name="Mullikin J."/>
            <person name="Saul A."/>
            <person name="Guigo R."/>
            <person name="Camara F."/>
            <person name="Young S.K."/>
            <person name="Zeng Q."/>
            <person name="Gargeya S."/>
            <person name="Fitzgerald M."/>
            <person name="Haas B."/>
            <person name="Abouelleil A."/>
            <person name="Alvarado L."/>
            <person name="Arachchi H.M."/>
            <person name="Berlin A."/>
            <person name="Brown A."/>
            <person name="Chapman S.B."/>
            <person name="Chen Z."/>
            <person name="Dunbar C."/>
            <person name="Freedman E."/>
            <person name="Gearin G."/>
            <person name="Gellesch M."/>
            <person name="Goldberg J."/>
            <person name="Griggs A."/>
            <person name="Gujja S."/>
            <person name="Heiman D."/>
            <person name="Howarth C."/>
            <person name="Larson L."/>
            <person name="Lui A."/>
            <person name="MacDonald P.J.P."/>
            <person name="Montmayeur A."/>
            <person name="Murphy C."/>
            <person name="Neiman D."/>
            <person name="Pearson M."/>
            <person name="Priest M."/>
            <person name="Roberts A."/>
            <person name="Saif S."/>
            <person name="Shea T."/>
            <person name="Shenoy N."/>
            <person name="Sisk P."/>
            <person name="Stolte C."/>
            <person name="Sykes S."/>
            <person name="Wortman J."/>
            <person name="Nusbaum C."/>
            <person name="Birren B."/>
        </authorList>
    </citation>
    <scope>NUCLEOTIDE SEQUENCE [LARGE SCALE GENOMIC DNA]</scope>
    <source>
        <strain evidence="2 3">Mauritania I</strain>
    </source>
</reference>
<name>A0A0J9T4W0_PLAVI</name>
<dbReference type="Proteomes" id="UP000053776">
    <property type="component" value="Unassembled WGS sequence"/>
</dbReference>
<dbReference type="EMBL" id="KQ235149">
    <property type="protein sequence ID" value="KMZ89672.1"/>
    <property type="molecule type" value="Genomic_DNA"/>
</dbReference>
<proteinExistence type="predicted"/>
<evidence type="ECO:0000256" key="1">
    <source>
        <dbReference type="SAM" id="MobiDB-lite"/>
    </source>
</evidence>
<dbReference type="AlphaFoldDB" id="A0A0J9T4W0"/>
<sequence>MKKVYNVDGTSHTMFHRSHAKHDFKKELDNRRNKIDSLNSEKYNREKNESDIRLAYKDLSKRGSNNLGVHKKHYDNKYCKKKGLAKLDRYFEEKLFKKIDNVYVLAEKMKND</sequence>
<gene>
    <name evidence="2" type="ORF">PVMG_06212</name>
</gene>
<accession>A0A0J9T4W0</accession>
<feature type="region of interest" description="Disordered" evidence="1">
    <location>
        <begin position="1"/>
        <end position="28"/>
    </location>
</feature>
<evidence type="ECO:0000313" key="3">
    <source>
        <dbReference type="Proteomes" id="UP000053776"/>
    </source>
</evidence>
<dbReference type="InterPro" id="IPR022139">
    <property type="entry name" value="Fam-L/Fam-M-like_plasmodium"/>
</dbReference>